<keyword evidence="7" id="KW-0819">tRNA processing</keyword>
<dbReference type="InterPro" id="IPR036602">
    <property type="entry name" value="tRNA_yW-synthesising-like_sf"/>
</dbReference>
<evidence type="ECO:0000313" key="12">
    <source>
        <dbReference type="EMBL" id="SBS81379.1"/>
    </source>
</evidence>
<comment type="similarity">
    <text evidence="2">Belongs to the PHF5 family.</text>
</comment>
<dbReference type="Pfam" id="PF02475">
    <property type="entry name" value="TRM5-TYW2_MTfase"/>
    <property type="match status" value="1"/>
</dbReference>
<evidence type="ECO:0000256" key="6">
    <source>
        <dbReference type="ARBA" id="ARBA00022691"/>
    </source>
</evidence>
<dbReference type="GO" id="GO:0005737">
    <property type="term" value="C:cytoplasm"/>
    <property type="evidence" value="ECO:0007669"/>
    <property type="project" value="TreeGrafter"/>
</dbReference>
<dbReference type="PANTHER" id="PTHR23245:SF31">
    <property type="entry name" value="TRNA WYBUTOSINE-SYNTHESIZING PROTEIN 3 HOMOLOG"/>
    <property type="match status" value="1"/>
</dbReference>
<dbReference type="InterPro" id="IPR015915">
    <property type="entry name" value="Kelch-typ_b-propeller"/>
</dbReference>
<keyword evidence="4" id="KW-0489">Methyltransferase</keyword>
<proteinExistence type="inferred from homology"/>
<dbReference type="CDD" id="cd02440">
    <property type="entry name" value="AdoMet_MTases"/>
    <property type="match status" value="1"/>
</dbReference>
<evidence type="ECO:0000259" key="11">
    <source>
        <dbReference type="Pfam" id="PF02676"/>
    </source>
</evidence>
<evidence type="ECO:0000259" key="10">
    <source>
        <dbReference type="Pfam" id="PF02475"/>
    </source>
</evidence>
<feature type="domain" description="TRM5/TYW2-like methyltransferase" evidence="10">
    <location>
        <begin position="1449"/>
        <end position="1605"/>
    </location>
</feature>
<dbReference type="Gene3D" id="2.120.10.80">
    <property type="entry name" value="Kelch-type beta propeller"/>
    <property type="match status" value="2"/>
</dbReference>
<evidence type="ECO:0000256" key="1">
    <source>
        <dbReference type="ARBA" id="ARBA00004797"/>
    </source>
</evidence>
<dbReference type="Gene3D" id="3.40.50.150">
    <property type="entry name" value="Vaccinia Virus protein VP39"/>
    <property type="match status" value="1"/>
</dbReference>
<gene>
    <name evidence="12" type="ORF">POVCU2_0010010</name>
</gene>
<evidence type="ECO:0000256" key="7">
    <source>
        <dbReference type="ARBA" id="ARBA00022694"/>
    </source>
</evidence>
<keyword evidence="5" id="KW-0808">Transferase</keyword>
<dbReference type="EC" id="2.1.1.282" evidence="3"/>
<dbReference type="GO" id="GO:0000398">
    <property type="term" value="P:mRNA splicing, via spliceosome"/>
    <property type="evidence" value="ECO:0007669"/>
    <property type="project" value="InterPro"/>
</dbReference>
<feature type="compositionally biased region" description="Basic and acidic residues" evidence="9">
    <location>
        <begin position="865"/>
        <end position="883"/>
    </location>
</feature>
<comment type="catalytic activity">
    <reaction evidence="8">
        <text>4-demethyl-7-[(3S)-3-amino-3-carboxypropyl]wyosine(37) in tRNA(Phe) + S-adenosyl-L-methionine = 7-[(3S)-3-amino-3-carboxypropyl]wyosine(37) in tRNA(Phe) + S-adenosyl-L-homocysteine + H(+)</text>
        <dbReference type="Rhea" id="RHEA:36635"/>
        <dbReference type="Rhea" id="RHEA-COMP:10378"/>
        <dbReference type="Rhea" id="RHEA-COMP:10379"/>
        <dbReference type="ChEBI" id="CHEBI:15378"/>
        <dbReference type="ChEBI" id="CHEBI:57856"/>
        <dbReference type="ChEBI" id="CHEBI:59789"/>
        <dbReference type="ChEBI" id="CHEBI:73543"/>
        <dbReference type="ChEBI" id="CHEBI:73550"/>
        <dbReference type="EC" id="2.1.1.282"/>
    </reaction>
</comment>
<dbReference type="PANTHER" id="PTHR23245">
    <property type="entry name" value="TRNA METHYLTRANSFERASE"/>
    <property type="match status" value="1"/>
</dbReference>
<evidence type="ECO:0000256" key="4">
    <source>
        <dbReference type="ARBA" id="ARBA00022603"/>
    </source>
</evidence>
<dbReference type="InterPro" id="IPR029063">
    <property type="entry name" value="SAM-dependent_MTases_sf"/>
</dbReference>
<accession>A0A1A8VPX9</accession>
<dbReference type="SUPFAM" id="SSF111278">
    <property type="entry name" value="SSo0622-like"/>
    <property type="match status" value="1"/>
</dbReference>
<dbReference type="GO" id="GO:0008175">
    <property type="term" value="F:tRNA methyltransferase activity"/>
    <property type="evidence" value="ECO:0007669"/>
    <property type="project" value="TreeGrafter"/>
</dbReference>
<dbReference type="GO" id="GO:0031591">
    <property type="term" value="P:wybutosine biosynthetic process"/>
    <property type="evidence" value="ECO:0007669"/>
    <property type="project" value="TreeGrafter"/>
</dbReference>
<evidence type="ECO:0000256" key="8">
    <source>
        <dbReference type="ARBA" id="ARBA00049202"/>
    </source>
</evidence>
<dbReference type="Proteomes" id="UP000078560">
    <property type="component" value="Unassembled WGS sequence"/>
</dbReference>
<dbReference type="InterPro" id="IPR003827">
    <property type="entry name" value="tRNA_yW-synthesising"/>
</dbReference>
<dbReference type="InterPro" id="IPR056743">
    <property type="entry name" value="TRM5-TYW2-like_MTfase"/>
</dbReference>
<name>A0A1A8VPX9_PLAOA</name>
<organism evidence="12 13">
    <name type="scientific">Plasmodium ovale curtisi</name>
    <dbReference type="NCBI Taxonomy" id="864141"/>
    <lineage>
        <taxon>Eukaryota</taxon>
        <taxon>Sar</taxon>
        <taxon>Alveolata</taxon>
        <taxon>Apicomplexa</taxon>
        <taxon>Aconoidasida</taxon>
        <taxon>Haemosporida</taxon>
        <taxon>Plasmodiidae</taxon>
        <taxon>Plasmodium</taxon>
        <taxon>Plasmodium (Plasmodium)</taxon>
    </lineage>
</organism>
<evidence type="ECO:0000256" key="2">
    <source>
        <dbReference type="ARBA" id="ARBA00008626"/>
    </source>
</evidence>
<feature type="region of interest" description="Disordered" evidence="9">
    <location>
        <begin position="857"/>
        <end position="897"/>
    </location>
</feature>
<dbReference type="EMBL" id="FLQU01000150">
    <property type="protein sequence ID" value="SBS81379.1"/>
    <property type="molecule type" value="Genomic_DNA"/>
</dbReference>
<reference evidence="13" key="1">
    <citation type="submission" date="2016-05" db="EMBL/GenBank/DDBJ databases">
        <authorList>
            <person name="Naeem Raeece"/>
        </authorList>
    </citation>
    <scope>NUCLEOTIDE SEQUENCE [LARGE SCALE GENOMIC DNA]</scope>
</reference>
<dbReference type="Gene3D" id="3.30.1960.10">
    <property type="entry name" value="tRNA wybutosine-synthesizing-like"/>
    <property type="match status" value="2"/>
</dbReference>
<comment type="pathway">
    <text evidence="1">tRNA modification; wybutosine-tRNA(Phe) biosynthesis.</text>
</comment>
<dbReference type="Pfam" id="PF02676">
    <property type="entry name" value="TYW3"/>
    <property type="match status" value="1"/>
</dbReference>
<dbReference type="SUPFAM" id="SSF53335">
    <property type="entry name" value="S-adenosyl-L-methionine-dependent methyltransferases"/>
    <property type="match status" value="1"/>
</dbReference>
<evidence type="ECO:0000313" key="13">
    <source>
        <dbReference type="Proteomes" id="UP000078560"/>
    </source>
</evidence>
<evidence type="ECO:0000256" key="3">
    <source>
        <dbReference type="ARBA" id="ARBA00012750"/>
    </source>
</evidence>
<evidence type="ECO:0000256" key="9">
    <source>
        <dbReference type="SAM" id="MobiDB-lite"/>
    </source>
</evidence>
<evidence type="ECO:0000256" key="5">
    <source>
        <dbReference type="ARBA" id="ARBA00022679"/>
    </source>
</evidence>
<keyword evidence="6" id="KW-0949">S-adenosyl-L-methionine</keyword>
<dbReference type="GO" id="GO:0030488">
    <property type="term" value="P:tRNA methylation"/>
    <property type="evidence" value="ECO:0007669"/>
    <property type="project" value="TreeGrafter"/>
</dbReference>
<dbReference type="InterPro" id="IPR005345">
    <property type="entry name" value="PHF5"/>
</dbReference>
<protein>
    <recommendedName>
        <fullName evidence="3">tRNA(Phe) 7-[(3-amino-3-carboxypropyl)-4-demethylwyosine(37)-N(4)]-methyltransferase</fullName>
        <ecNumber evidence="3">2.1.1.282</ecNumber>
    </recommendedName>
</protein>
<dbReference type="Pfam" id="PF03660">
    <property type="entry name" value="PHF5"/>
    <property type="match status" value="1"/>
</dbReference>
<dbReference type="UniPathway" id="UPA00375"/>
<sequence>MLASYAKKNFSPSRMAVICKKNKCAEYCKFGPIEFRDWRETARSVGMHSQLQSKSQLQSQRPPIRSLQSSAIYNHTLSQFTLKMFPMDVFVREKNIALRAINAEKDLYKYVDIYKNCENSVYNVYFNIYKEYRKGKEQGEEEEEEEEGDISFFDSYKKGCHKNQRMMEKKVKEIIERKEVNEKSDDKSVKKSIDVLIYPCIHEINKNEKYFTSSCCSGRIVIFAEMGKRDEQPVNDVINFGTCKKLDTFEGTKNRSKENCTEGEEFLSYFKKKHTLSKNEEKEKYFSDQEKDTIFKSKRRSRYISPLNCAEKKLHKKKKKYILVLYSSHSHQNLEYYKHLLKNIWTLKGCYSTEIDLLPNKKNDLSLPNGHLGLKNEEKYKHFEKKNDHLCSFSDNENVKKFLTSKVKRRNLYIKYEPFIIHVKCVDLVSALKLLKIAQHAGLKQSGILNFKKFVTVAVRGSMRLEHFLGNNLMEKKKTVRLLDICNDKMSKNILQLAHFYHCYKEFFQKNDACFHFSCEICCDNSQLCGLKEEEKKIKKLNDKRNCAFPIGENSNRGGQWNRYELEAKRGNMKNGEINLSRYNVDLSEEGHILGKFVDSDDRLMEWKILPNKCDVQKFFVWGHDMFMQKSKIYLFGGFSKGVRNSKLRIFDTVSKELLVYDTELPRMAFHVFLRLDDNYAVIFGGRENPQNCTNQTWVYNIKKNSWTLAKIREISGGPKKGECNNGLAMGCYQSSEAPCCRYRHACAFVKRYKKEKKRNSDGNGSRSASGVYVFYVCGGVDVSGVALGDMWEGKLTVKEEENGECFVRWKKKSSLGERQEGELFVKNHSLVCNQRRNVIYIVGGYYCKGKDVSDEDGDEGGDEGGDKGGDRGGNRGGDRGGDRGGNSGGDDENPVASNEMAKHIGKMTFLYTYDIKKNKFTLTKCIGDDKFGYPLRRFSHCCCLLDCNMFLLIGGLNIHRTLNDIWLFRMKECKWHYMGKFPFQSTYVRSKVVSEKYHAYVIGGGCTVFTFGSFFDLPVYANCEKILNITARRTCDNSFSERRVSIGKVTISATGTVGNGTCLVKDRTRMVGVEKHLTPLVKKENNRSEESFMEEEQPTNCYFHFGKVREEERNEGIPDGNFTKKLYVVVRDRKFVKAVKTRLEEINNFDNTRKIYLSEGCEENLKVNGFFIPIKRKIELLKNYEHVNKFFFEKVYSCGNGDIYYVETNFKKEGRGNNKKKKLRKLFECFLNEKVSNYITNSERELILKAHTKYEIIGDILIFHYMHLKPIVELYRSLCRLTKKKGYVKLHVQEERKKKLKYNETTSLQDKRYCSNIVKEIERFWTDIKNIFNKCSEEEENKEKTVHLKVNNTFGKFIRLVKKRISLSKTVRWLSCGRRRKVKVNMGYIDSSAEEIPFNHRSSPLEKQVKGNLARGGKKIKSVAIYEKVKGKMRKNKIHLVSGKSLKTVHMENNVMYCLDLGKCMFSLGNGTEKERMKNMYLCEEKNRNIKENVVDLFCGVGYFTLPLLKFIGDKKINNYYACDINDISLKLFKKSLKLNSIKKKNLYIVKQDSFLMSEDVNIVRRCHRVLLGLLPESKGAWRNAFHLIDCTIGGILHIHGVGKHFFNDNFVCFLRTYDYLEEHANGYFSTFTSNLNLPQSGKNGKHVSAKYCSLMQEASTKCQKVDTLPKGKKNDKKGKHLIYLGNNVPPNLHFAQYVLHEIFKIALEDCVLNKINWEVSISNVERVKSYAPHLPLLPFHYGIMTNLSKKKNNSFKPNLFPSSHWAQPTVFTSRSQSYGTVDAHNFIAHASNVKTGEGIERRILSRKFTFQRREETDVREQLSGPYYVPKATRNRLCEKCDGKCPICDSYVRPYTLVRICDECNYGSYQGRCIICGGTGISDAYYCKECCLCEKDVSVHVFERDGCPKIVNLGSAKTDLFYENKKYEFKKQ</sequence>
<feature type="domain" description="tRNA wybutosine-synthesizing protein" evidence="11">
    <location>
        <begin position="178"/>
        <end position="502"/>
    </location>
</feature>
<dbReference type="SUPFAM" id="SSF117281">
    <property type="entry name" value="Kelch motif"/>
    <property type="match status" value="1"/>
</dbReference>